<evidence type="ECO:0000256" key="3">
    <source>
        <dbReference type="ARBA" id="ARBA00022517"/>
    </source>
</evidence>
<evidence type="ECO:0000256" key="2">
    <source>
        <dbReference type="ARBA" id="ARBA00007336"/>
    </source>
</evidence>
<dbReference type="GO" id="GO:0042273">
    <property type="term" value="P:ribosomal large subunit biogenesis"/>
    <property type="evidence" value="ECO:0007669"/>
    <property type="project" value="TreeGrafter"/>
</dbReference>
<dbReference type="GO" id="GO:0005730">
    <property type="term" value="C:nucleolus"/>
    <property type="evidence" value="ECO:0007669"/>
    <property type="project" value="UniProtKB-SubCell"/>
</dbReference>
<dbReference type="InParanoid" id="A0A1X2HVR4"/>
<feature type="compositionally biased region" description="Basic and acidic residues" evidence="6">
    <location>
        <begin position="139"/>
        <end position="153"/>
    </location>
</feature>
<accession>A0A1X2HVR4</accession>
<comment type="subcellular location">
    <subcellularLocation>
        <location evidence="1">Nucleus</location>
        <location evidence="1">Nucleolus</location>
    </subcellularLocation>
</comment>
<organism evidence="7 8">
    <name type="scientific">Syncephalastrum racemosum</name>
    <name type="common">Filamentous fungus</name>
    <dbReference type="NCBI Taxonomy" id="13706"/>
    <lineage>
        <taxon>Eukaryota</taxon>
        <taxon>Fungi</taxon>
        <taxon>Fungi incertae sedis</taxon>
        <taxon>Mucoromycota</taxon>
        <taxon>Mucoromycotina</taxon>
        <taxon>Mucoromycetes</taxon>
        <taxon>Mucorales</taxon>
        <taxon>Syncephalastraceae</taxon>
        <taxon>Syncephalastrum</taxon>
    </lineage>
</organism>
<gene>
    <name evidence="7" type="ORF">BCR43DRAFT_560236</name>
</gene>
<dbReference type="GO" id="GO:0030687">
    <property type="term" value="C:preribosome, large subunit precursor"/>
    <property type="evidence" value="ECO:0007669"/>
    <property type="project" value="TreeGrafter"/>
</dbReference>
<dbReference type="STRING" id="13706.A0A1X2HVR4"/>
<protein>
    <recommendedName>
        <fullName evidence="9">Eukaryotic rRNA processing</fullName>
    </recommendedName>
</protein>
<feature type="region of interest" description="Disordered" evidence="6">
    <location>
        <begin position="123"/>
        <end position="155"/>
    </location>
</feature>
<dbReference type="AlphaFoldDB" id="A0A1X2HVR4"/>
<comment type="similarity">
    <text evidence="2">Belongs to the EBP2 family.</text>
</comment>
<evidence type="ECO:0000256" key="6">
    <source>
        <dbReference type="SAM" id="MobiDB-lite"/>
    </source>
</evidence>
<feature type="compositionally biased region" description="Basic residues" evidence="6">
    <location>
        <begin position="224"/>
        <end position="242"/>
    </location>
</feature>
<dbReference type="OrthoDB" id="443772at2759"/>
<dbReference type="InterPro" id="IPR008610">
    <property type="entry name" value="Ebp2"/>
</dbReference>
<evidence type="ECO:0008006" key="9">
    <source>
        <dbReference type="Google" id="ProtNLM"/>
    </source>
</evidence>
<reference evidence="7 8" key="1">
    <citation type="submission" date="2016-07" db="EMBL/GenBank/DDBJ databases">
        <title>Pervasive Adenine N6-methylation of Active Genes in Fungi.</title>
        <authorList>
            <consortium name="DOE Joint Genome Institute"/>
            <person name="Mondo S.J."/>
            <person name="Dannebaum R.O."/>
            <person name="Kuo R.C."/>
            <person name="Labutti K."/>
            <person name="Haridas S."/>
            <person name="Kuo A."/>
            <person name="Salamov A."/>
            <person name="Ahrendt S.R."/>
            <person name="Lipzen A."/>
            <person name="Sullivan W."/>
            <person name="Andreopoulos W.B."/>
            <person name="Clum A."/>
            <person name="Lindquist E."/>
            <person name="Daum C."/>
            <person name="Ramamoorthy G.K."/>
            <person name="Gryganskyi A."/>
            <person name="Culley D."/>
            <person name="Magnuson J.K."/>
            <person name="James T.Y."/>
            <person name="O'Malley M.A."/>
            <person name="Stajich J.E."/>
            <person name="Spatafora J.W."/>
            <person name="Visel A."/>
            <person name="Grigoriev I.V."/>
        </authorList>
    </citation>
    <scope>NUCLEOTIDE SEQUENCE [LARGE SCALE GENOMIC DNA]</scope>
    <source>
        <strain evidence="7 8">NRRL 2496</strain>
    </source>
</reference>
<proteinExistence type="inferred from homology"/>
<dbReference type="GO" id="GO:0034399">
    <property type="term" value="C:nuclear periphery"/>
    <property type="evidence" value="ECO:0007669"/>
    <property type="project" value="TreeGrafter"/>
</dbReference>
<keyword evidence="4" id="KW-0175">Coiled coil</keyword>
<feature type="region of interest" description="Disordered" evidence="6">
    <location>
        <begin position="178"/>
        <end position="242"/>
    </location>
</feature>
<keyword evidence="8" id="KW-1185">Reference proteome</keyword>
<evidence type="ECO:0000313" key="7">
    <source>
        <dbReference type="EMBL" id="ORZ03574.1"/>
    </source>
</evidence>
<evidence type="ECO:0000256" key="4">
    <source>
        <dbReference type="ARBA" id="ARBA00023054"/>
    </source>
</evidence>
<comment type="caution">
    <text evidence="7">The sequence shown here is derived from an EMBL/GenBank/DDBJ whole genome shotgun (WGS) entry which is preliminary data.</text>
</comment>
<dbReference type="PANTHER" id="PTHR13028:SF0">
    <property type="entry name" value="RRNA-PROCESSING PROTEIN EBP2-RELATED"/>
    <property type="match status" value="1"/>
</dbReference>
<keyword evidence="3" id="KW-0690">Ribosome biogenesis</keyword>
<dbReference type="Pfam" id="PF05890">
    <property type="entry name" value="Ebp2"/>
    <property type="match status" value="1"/>
</dbReference>
<dbReference type="PANTHER" id="PTHR13028">
    <property type="entry name" value="RRNA PROCESSING PROTEIN EBNA1-BINDING PROTEIN-RELATED"/>
    <property type="match status" value="1"/>
</dbReference>
<name>A0A1X2HVR4_SYNRA</name>
<dbReference type="EMBL" id="MCGN01000001">
    <property type="protein sequence ID" value="ORZ03574.1"/>
    <property type="molecule type" value="Genomic_DNA"/>
</dbReference>
<keyword evidence="5" id="KW-0539">Nucleus</keyword>
<evidence type="ECO:0000256" key="1">
    <source>
        <dbReference type="ARBA" id="ARBA00004604"/>
    </source>
</evidence>
<feature type="compositionally biased region" description="Acidic residues" evidence="6">
    <location>
        <begin position="178"/>
        <end position="187"/>
    </location>
</feature>
<evidence type="ECO:0000256" key="5">
    <source>
        <dbReference type="ARBA" id="ARBA00023242"/>
    </source>
</evidence>
<dbReference type="Proteomes" id="UP000242180">
    <property type="component" value="Unassembled WGS sequence"/>
</dbReference>
<dbReference type="GO" id="GO:0006364">
    <property type="term" value="P:rRNA processing"/>
    <property type="evidence" value="ECO:0007669"/>
    <property type="project" value="TreeGrafter"/>
</dbReference>
<sequence length="242" mass="27601">MSKDKADISAYGVPYEDLTASDIDDEDGDMVLEQHVTVNNTAALTRITEEFKWSDIPLFEYITVTSSEPTKIVDVFDDLSREKAFHDQALDAARFVKQQAAEQDAPFLPPADKTFEMARSISTLSKKPHKQAQKSAKNQRAEKEAAETERLMDKATLLRRKRKEGDVDSFLQQAEYDSEVDLSEEEYPTLTKRRRGFQKTVNQKLNRNADEKKGKKLASQFIGKGRKPKSSRLGKSRRKTHK</sequence>
<evidence type="ECO:0000313" key="8">
    <source>
        <dbReference type="Proteomes" id="UP000242180"/>
    </source>
</evidence>